<dbReference type="Gene3D" id="4.10.240.10">
    <property type="entry name" value="Zn(2)-C6 fungal-type DNA-binding domain"/>
    <property type="match status" value="1"/>
</dbReference>
<dbReference type="InterPro" id="IPR007219">
    <property type="entry name" value="XnlR_reg_dom"/>
</dbReference>
<dbReference type="AlphaFoldDB" id="A0A074XI25"/>
<feature type="compositionally biased region" description="Polar residues" evidence="3">
    <location>
        <begin position="69"/>
        <end position="116"/>
    </location>
</feature>
<dbReference type="GeneID" id="40752566"/>
<reference evidence="5 6" key="1">
    <citation type="journal article" date="2014" name="BMC Genomics">
        <title>Genome sequencing of four Aureobasidium pullulans varieties: biotechnological potential, stress tolerance, and description of new species.</title>
        <authorList>
            <person name="Gostin Ar C."/>
            <person name="Ohm R.A."/>
            <person name="Kogej T."/>
            <person name="Sonjak S."/>
            <person name="Turk M."/>
            <person name="Zajc J."/>
            <person name="Zalar P."/>
            <person name="Grube M."/>
            <person name="Sun H."/>
            <person name="Han J."/>
            <person name="Sharma A."/>
            <person name="Chiniquy J."/>
            <person name="Ngan C.Y."/>
            <person name="Lipzen A."/>
            <person name="Barry K."/>
            <person name="Grigoriev I.V."/>
            <person name="Gunde-Cimerman N."/>
        </authorList>
    </citation>
    <scope>NUCLEOTIDE SEQUENCE [LARGE SCALE GENOMIC DNA]</scope>
    <source>
        <strain evidence="5 6">EXF-150</strain>
    </source>
</reference>
<dbReference type="CDD" id="cd12148">
    <property type="entry name" value="fungal_TF_MHR"/>
    <property type="match status" value="1"/>
</dbReference>
<feature type="region of interest" description="Disordered" evidence="3">
    <location>
        <begin position="66"/>
        <end position="119"/>
    </location>
</feature>
<dbReference type="RefSeq" id="XP_029757874.1">
    <property type="nucleotide sequence ID" value="XM_029910260.1"/>
</dbReference>
<dbReference type="Pfam" id="PF04082">
    <property type="entry name" value="Fungal_trans"/>
    <property type="match status" value="1"/>
</dbReference>
<gene>
    <name evidence="5" type="ORF">M438DRAFT_69113</name>
</gene>
<dbReference type="InterPro" id="IPR050987">
    <property type="entry name" value="AtrR-like"/>
</dbReference>
<dbReference type="STRING" id="1043002.A0A074XI25"/>
<dbReference type="OrthoDB" id="3037908at2759"/>
<keyword evidence="1" id="KW-0479">Metal-binding</keyword>
<protein>
    <recommendedName>
        <fullName evidence="4">Zn(2)-C6 fungal-type domain-containing protein</fullName>
    </recommendedName>
</protein>
<name>A0A074XI25_AURPU</name>
<dbReference type="InterPro" id="IPR036864">
    <property type="entry name" value="Zn2-C6_fun-type_DNA-bd_sf"/>
</dbReference>
<dbReference type="GO" id="GO:0008270">
    <property type="term" value="F:zinc ion binding"/>
    <property type="evidence" value="ECO:0007669"/>
    <property type="project" value="InterPro"/>
</dbReference>
<evidence type="ECO:0000256" key="3">
    <source>
        <dbReference type="SAM" id="MobiDB-lite"/>
    </source>
</evidence>
<evidence type="ECO:0000256" key="1">
    <source>
        <dbReference type="ARBA" id="ARBA00022723"/>
    </source>
</evidence>
<dbReference type="PANTHER" id="PTHR46910:SF1">
    <property type="entry name" value="MISCELLANEOUS ZN(II)2CYS6 TRANSCRIPTION FACTOR (EUROFUNG)-RELATED"/>
    <property type="match status" value="1"/>
</dbReference>
<proteinExistence type="predicted"/>
<evidence type="ECO:0000313" key="5">
    <source>
        <dbReference type="EMBL" id="KEQ81687.1"/>
    </source>
</evidence>
<dbReference type="EMBL" id="KL584990">
    <property type="protein sequence ID" value="KEQ81687.1"/>
    <property type="molecule type" value="Genomic_DNA"/>
</dbReference>
<dbReference type="GO" id="GO:0003677">
    <property type="term" value="F:DNA binding"/>
    <property type="evidence" value="ECO:0007669"/>
    <property type="project" value="InterPro"/>
</dbReference>
<dbReference type="Pfam" id="PF00172">
    <property type="entry name" value="Zn_clus"/>
    <property type="match status" value="1"/>
</dbReference>
<dbReference type="GO" id="GO:0000981">
    <property type="term" value="F:DNA-binding transcription factor activity, RNA polymerase II-specific"/>
    <property type="evidence" value="ECO:0007669"/>
    <property type="project" value="InterPro"/>
</dbReference>
<dbReference type="CDD" id="cd00067">
    <property type="entry name" value="GAL4"/>
    <property type="match status" value="1"/>
</dbReference>
<dbReference type="SMART" id="SM00066">
    <property type="entry name" value="GAL4"/>
    <property type="match status" value="1"/>
</dbReference>
<dbReference type="GO" id="GO:0006351">
    <property type="term" value="P:DNA-templated transcription"/>
    <property type="evidence" value="ECO:0007669"/>
    <property type="project" value="InterPro"/>
</dbReference>
<evidence type="ECO:0000313" key="6">
    <source>
        <dbReference type="Proteomes" id="UP000030706"/>
    </source>
</evidence>
<dbReference type="HOGENOM" id="CLU_010508_0_0_1"/>
<dbReference type="Proteomes" id="UP000030706">
    <property type="component" value="Unassembled WGS sequence"/>
</dbReference>
<feature type="region of interest" description="Disordered" evidence="3">
    <location>
        <begin position="627"/>
        <end position="669"/>
    </location>
</feature>
<dbReference type="SMART" id="SM00906">
    <property type="entry name" value="Fungal_trans"/>
    <property type="match status" value="1"/>
</dbReference>
<dbReference type="PANTHER" id="PTHR46910">
    <property type="entry name" value="TRANSCRIPTION FACTOR PDR1"/>
    <property type="match status" value="1"/>
</dbReference>
<keyword evidence="6" id="KW-1185">Reference proteome</keyword>
<dbReference type="SUPFAM" id="SSF57701">
    <property type="entry name" value="Zn2/Cys6 DNA-binding domain"/>
    <property type="match status" value="1"/>
</dbReference>
<keyword evidence="2" id="KW-0539">Nucleus</keyword>
<dbReference type="PROSITE" id="PS50048">
    <property type="entry name" value="ZN2_CY6_FUNGAL_2"/>
    <property type="match status" value="1"/>
</dbReference>
<evidence type="ECO:0000259" key="4">
    <source>
        <dbReference type="PROSITE" id="PS50048"/>
    </source>
</evidence>
<evidence type="ECO:0000256" key="2">
    <source>
        <dbReference type="ARBA" id="ARBA00023242"/>
    </source>
</evidence>
<dbReference type="InterPro" id="IPR001138">
    <property type="entry name" value="Zn2Cys6_DnaBD"/>
</dbReference>
<feature type="domain" description="Zn(2)-C6 fungal-type" evidence="4">
    <location>
        <begin position="18"/>
        <end position="48"/>
    </location>
</feature>
<sequence length="718" mass="79063">MSSEAANRPHKRMRLSRACNKCRSRKVRCDEQQPSCSNCIRAGAECITTDPNNPTELATHARRRAGTGLANSPSGSGTSHTINGANGHTEAPSSDVGTYQSPIWQRNTPLQETPLNRPSVRMAISDLVERSEPRTEQQEQQPRPTVVISSMVDSGQSPGFAVNSVSATERKYLGSTSLQVFSQWLDMTLHVSPTGLTSSFQHGMRFCEEMELPEDLYMPSIPADWEAYTAAYFSCVGRFFSVVSRDSITSFAERMQRQDLRALPVRQRPLIATVYACLAIGADSLGHSAQGTAYITAAYSLYAYLVAQPYLPSAQALVLICLALRGRNKDGAGSQALGQAIRIIHSLGLHRKLNGYGNPNMEQTELMHLGLKTWWSAYCLDRIMSLETGRPPQIQDEDVDQIRDLQSKSVREVDALQALTTLATIQGSICRHLATIKLPTIAAVLEAQSRLDKALVEWQNELSLELRCDGDISINGPELALPRAFLTIQYHSTMINLHRAALLMDKEIHRTNIARYNLQKSDANRLASSESICANSARAIITAYLQARDMTELSRLQTLTGPLMAIYVLSIVALKNPTSWSTRSDVGLIYSAAEAVEQRYTADGQDPGFYTLLKSLKQFASQNTLSPKGITASRAPTRRTTPLPSNSQYTPQPSSDNQNGGTASTQLNQAYDPNLSDEWDMLFPRLYVGDFALDAGGFEGVDIEHLMGIPQLSFDDPH</sequence>
<accession>A0A074XI25</accession>
<organism evidence="5 6">
    <name type="scientific">Aureobasidium pullulans EXF-150</name>
    <dbReference type="NCBI Taxonomy" id="1043002"/>
    <lineage>
        <taxon>Eukaryota</taxon>
        <taxon>Fungi</taxon>
        <taxon>Dikarya</taxon>
        <taxon>Ascomycota</taxon>
        <taxon>Pezizomycotina</taxon>
        <taxon>Dothideomycetes</taxon>
        <taxon>Dothideomycetidae</taxon>
        <taxon>Dothideales</taxon>
        <taxon>Saccotheciaceae</taxon>
        <taxon>Aureobasidium</taxon>
    </lineage>
</organism>
<dbReference type="PROSITE" id="PS00463">
    <property type="entry name" value="ZN2_CY6_FUNGAL_1"/>
    <property type="match status" value="1"/>
</dbReference>
<feature type="compositionally biased region" description="Low complexity" evidence="3">
    <location>
        <begin position="631"/>
        <end position="645"/>
    </location>
</feature>
<feature type="compositionally biased region" description="Polar residues" evidence="3">
    <location>
        <begin position="646"/>
        <end position="669"/>
    </location>
</feature>